<keyword evidence="4" id="KW-0804">Transcription</keyword>
<dbReference type="SUPFAM" id="SSF46785">
    <property type="entry name" value="Winged helix' DNA-binding domain"/>
    <property type="match status" value="1"/>
</dbReference>
<dbReference type="InterPro" id="IPR036388">
    <property type="entry name" value="WH-like_DNA-bd_sf"/>
</dbReference>
<dbReference type="PROSITE" id="PS50931">
    <property type="entry name" value="HTH_LYSR"/>
    <property type="match status" value="1"/>
</dbReference>
<evidence type="ECO:0000256" key="4">
    <source>
        <dbReference type="ARBA" id="ARBA00023163"/>
    </source>
</evidence>
<dbReference type="InterPro" id="IPR036390">
    <property type="entry name" value="WH_DNA-bd_sf"/>
</dbReference>
<dbReference type="Gene3D" id="1.10.10.10">
    <property type="entry name" value="Winged helix-like DNA-binding domain superfamily/Winged helix DNA-binding domain"/>
    <property type="match status" value="1"/>
</dbReference>
<organism evidence="6 7">
    <name type="scientific">Candidatus Marimicrobium litorale</name>
    <dbReference type="NCBI Taxonomy" id="2518991"/>
    <lineage>
        <taxon>Bacteria</taxon>
        <taxon>Pseudomonadati</taxon>
        <taxon>Pseudomonadota</taxon>
        <taxon>Gammaproteobacteria</taxon>
        <taxon>Cellvibrionales</taxon>
        <taxon>Halieaceae</taxon>
        <taxon>Marimicrobium</taxon>
    </lineage>
</organism>
<gene>
    <name evidence="6" type="ORF">EYC82_03655</name>
</gene>
<dbReference type="Proteomes" id="UP001143304">
    <property type="component" value="Unassembled WGS sequence"/>
</dbReference>
<keyword evidence="7" id="KW-1185">Reference proteome</keyword>
<dbReference type="InterPro" id="IPR000847">
    <property type="entry name" value="LysR_HTH_N"/>
</dbReference>
<comment type="similarity">
    <text evidence="1">Belongs to the LysR transcriptional regulatory family.</text>
</comment>
<evidence type="ECO:0000256" key="3">
    <source>
        <dbReference type="ARBA" id="ARBA00023125"/>
    </source>
</evidence>
<dbReference type="SUPFAM" id="SSF53850">
    <property type="entry name" value="Periplasmic binding protein-like II"/>
    <property type="match status" value="1"/>
</dbReference>
<dbReference type="InterPro" id="IPR005119">
    <property type="entry name" value="LysR_subst-bd"/>
</dbReference>
<evidence type="ECO:0000259" key="5">
    <source>
        <dbReference type="PROSITE" id="PS50931"/>
    </source>
</evidence>
<feature type="domain" description="HTH lysR-type" evidence="5">
    <location>
        <begin position="3"/>
        <end position="60"/>
    </location>
</feature>
<dbReference type="PANTHER" id="PTHR30126:SF94">
    <property type="entry name" value="LYSR FAMILY TRANSCRIPTIONAL REGULATOR"/>
    <property type="match status" value="1"/>
</dbReference>
<sequence>MKFTLRQLQIFLAVAKHQNISRAAQSLHMSQSAASEALLNLEHTYQVSLFDRVSNKLALNAIGQTLRREAEYLLTHCQSFEELLLDHTDVGHLKVGASFTIGNHLATRYLAGYLAHYPEADVALHIANTPDVVAQVLNFDVDIGMIEGEVHHRDLELIPWREDELIVFCAADHPLAKKKSLTNKDIREAPWILREPDSGARQTFDRALAGLLPSINIYLELKHNEAIKNAVESGLGIGCLSQIVLQKNFANGDLVPLTLPRRNMRRRFYFAQPRKRYLLDPVEYWMKTCREMDRDDQ</sequence>
<name>A0ABT3T3L4_9GAMM</name>
<protein>
    <submittedName>
        <fullName evidence="6">LysR family transcriptional regulator</fullName>
    </submittedName>
</protein>
<keyword evidence="2" id="KW-0805">Transcription regulation</keyword>
<keyword evidence="3" id="KW-0238">DNA-binding</keyword>
<evidence type="ECO:0000313" key="7">
    <source>
        <dbReference type="Proteomes" id="UP001143304"/>
    </source>
</evidence>
<dbReference type="RefSeq" id="WP_279248196.1">
    <property type="nucleotide sequence ID" value="NZ_SHNO01000001.1"/>
</dbReference>
<evidence type="ECO:0000256" key="2">
    <source>
        <dbReference type="ARBA" id="ARBA00023015"/>
    </source>
</evidence>
<proteinExistence type="inferred from homology"/>
<dbReference type="CDD" id="cd08420">
    <property type="entry name" value="PBP2_CysL_like"/>
    <property type="match status" value="1"/>
</dbReference>
<evidence type="ECO:0000313" key="6">
    <source>
        <dbReference type="EMBL" id="MCX2976445.1"/>
    </source>
</evidence>
<dbReference type="Gene3D" id="3.40.190.290">
    <property type="match status" value="1"/>
</dbReference>
<dbReference type="Pfam" id="PF00126">
    <property type="entry name" value="HTH_1"/>
    <property type="match status" value="1"/>
</dbReference>
<evidence type="ECO:0000256" key="1">
    <source>
        <dbReference type="ARBA" id="ARBA00009437"/>
    </source>
</evidence>
<dbReference type="PRINTS" id="PR00039">
    <property type="entry name" value="HTHLYSR"/>
</dbReference>
<accession>A0ABT3T3L4</accession>
<comment type="caution">
    <text evidence="6">The sequence shown here is derived from an EMBL/GenBank/DDBJ whole genome shotgun (WGS) entry which is preliminary data.</text>
</comment>
<dbReference type="EMBL" id="SHNO01000001">
    <property type="protein sequence ID" value="MCX2976445.1"/>
    <property type="molecule type" value="Genomic_DNA"/>
</dbReference>
<reference evidence="6" key="1">
    <citation type="submission" date="2019-02" db="EMBL/GenBank/DDBJ databases">
        <authorList>
            <person name="Li S.-H."/>
        </authorList>
    </citation>
    <scope>NUCLEOTIDE SEQUENCE</scope>
    <source>
        <strain evidence="6">IMCC11814</strain>
    </source>
</reference>
<dbReference type="PANTHER" id="PTHR30126">
    <property type="entry name" value="HTH-TYPE TRANSCRIPTIONAL REGULATOR"/>
    <property type="match status" value="1"/>
</dbReference>
<dbReference type="Pfam" id="PF03466">
    <property type="entry name" value="LysR_substrate"/>
    <property type="match status" value="1"/>
</dbReference>